<evidence type="ECO:0000259" key="8">
    <source>
        <dbReference type="PROSITE" id="PS50172"/>
    </source>
</evidence>
<feature type="coiled-coil region" evidence="6">
    <location>
        <begin position="686"/>
        <end position="721"/>
    </location>
</feature>
<protein>
    <recommendedName>
        <fullName evidence="4">PAX-interacting protein 1</fullName>
    </recommendedName>
    <alternativeName>
        <fullName evidence="5">PAX transactivation activation domain-interacting protein</fullName>
    </alternativeName>
</protein>
<evidence type="ECO:0000256" key="7">
    <source>
        <dbReference type="SAM" id="MobiDB-lite"/>
    </source>
</evidence>
<dbReference type="PANTHER" id="PTHR23196">
    <property type="entry name" value="PAX TRANSCRIPTION ACTIVATION DOMAIN INTERACTING PROTEIN"/>
    <property type="match status" value="1"/>
</dbReference>
<organism evidence="9 10">
    <name type="scientific">Ignelater luminosus</name>
    <name type="common">Cucubano</name>
    <name type="synonym">Pyrophorus luminosus</name>
    <dbReference type="NCBI Taxonomy" id="2038154"/>
    <lineage>
        <taxon>Eukaryota</taxon>
        <taxon>Metazoa</taxon>
        <taxon>Ecdysozoa</taxon>
        <taxon>Arthropoda</taxon>
        <taxon>Hexapoda</taxon>
        <taxon>Insecta</taxon>
        <taxon>Pterygota</taxon>
        <taxon>Neoptera</taxon>
        <taxon>Endopterygota</taxon>
        <taxon>Coleoptera</taxon>
        <taxon>Polyphaga</taxon>
        <taxon>Elateriformia</taxon>
        <taxon>Elateroidea</taxon>
        <taxon>Elateridae</taxon>
        <taxon>Agrypninae</taxon>
        <taxon>Pyrophorini</taxon>
        <taxon>Ignelater</taxon>
    </lineage>
</organism>
<feature type="domain" description="BRCT" evidence="8">
    <location>
        <begin position="101"/>
        <end position="189"/>
    </location>
</feature>
<keyword evidence="3" id="KW-0539">Nucleus</keyword>
<evidence type="ECO:0000256" key="6">
    <source>
        <dbReference type="SAM" id="Coils"/>
    </source>
</evidence>
<dbReference type="InterPro" id="IPR051579">
    <property type="entry name" value="DDR_Transcriptional_Reg"/>
</dbReference>
<dbReference type="Pfam" id="PF16589">
    <property type="entry name" value="BRCT_2"/>
    <property type="match status" value="2"/>
</dbReference>
<feature type="domain" description="BRCT" evidence="8">
    <location>
        <begin position="1487"/>
        <end position="1557"/>
    </location>
</feature>
<feature type="domain" description="BRCT" evidence="8">
    <location>
        <begin position="13"/>
        <end position="100"/>
    </location>
</feature>
<feature type="compositionally biased region" description="Low complexity" evidence="7">
    <location>
        <begin position="838"/>
        <end position="850"/>
    </location>
</feature>
<name>A0A8K0D5G1_IGNLU</name>
<dbReference type="GO" id="GO:0044666">
    <property type="term" value="C:MLL3/4 complex"/>
    <property type="evidence" value="ECO:0007669"/>
    <property type="project" value="TreeGrafter"/>
</dbReference>
<proteinExistence type="predicted"/>
<evidence type="ECO:0000256" key="4">
    <source>
        <dbReference type="ARBA" id="ARBA00023858"/>
    </source>
</evidence>
<keyword evidence="6" id="KW-0175">Coiled coil</keyword>
<keyword evidence="10" id="KW-1185">Reference proteome</keyword>
<feature type="region of interest" description="Disordered" evidence="7">
    <location>
        <begin position="1148"/>
        <end position="1187"/>
    </location>
</feature>
<feature type="region of interest" description="Disordered" evidence="7">
    <location>
        <begin position="601"/>
        <end position="655"/>
    </location>
</feature>
<evidence type="ECO:0000256" key="2">
    <source>
        <dbReference type="ARBA" id="ARBA00022763"/>
    </source>
</evidence>
<accession>A0A8K0D5G1</accession>
<feature type="compositionally biased region" description="Low complexity" evidence="7">
    <location>
        <begin position="601"/>
        <end position="642"/>
    </location>
</feature>
<dbReference type="InterPro" id="IPR036420">
    <property type="entry name" value="BRCT_dom_sf"/>
</dbReference>
<dbReference type="Pfam" id="PF12738">
    <property type="entry name" value="PTCB-BRCT"/>
    <property type="match status" value="1"/>
</dbReference>
<evidence type="ECO:0000256" key="1">
    <source>
        <dbReference type="ARBA" id="ARBA00004123"/>
    </source>
</evidence>
<dbReference type="Pfam" id="PF00533">
    <property type="entry name" value="BRCT"/>
    <property type="match status" value="2"/>
</dbReference>
<dbReference type="CDD" id="cd17730">
    <property type="entry name" value="BRCT_PAXIP1_rpt4"/>
    <property type="match status" value="1"/>
</dbReference>
<dbReference type="SUPFAM" id="SSF52113">
    <property type="entry name" value="BRCT domain"/>
    <property type="match status" value="5"/>
</dbReference>
<dbReference type="Proteomes" id="UP000801492">
    <property type="component" value="Unassembled WGS sequence"/>
</dbReference>
<feature type="domain" description="BRCT" evidence="8">
    <location>
        <begin position="1217"/>
        <end position="1302"/>
    </location>
</feature>
<dbReference type="PROSITE" id="PS50172">
    <property type="entry name" value="BRCT"/>
    <property type="match status" value="5"/>
</dbReference>
<dbReference type="Gene3D" id="3.40.50.10190">
    <property type="entry name" value="BRCT domain"/>
    <property type="match status" value="6"/>
</dbReference>
<evidence type="ECO:0000313" key="9">
    <source>
        <dbReference type="EMBL" id="KAF2896557.1"/>
    </source>
</evidence>
<reference evidence="9" key="1">
    <citation type="submission" date="2019-08" db="EMBL/GenBank/DDBJ databases">
        <title>The genome of the North American firefly Photinus pyralis.</title>
        <authorList>
            <consortium name="Photinus pyralis genome working group"/>
            <person name="Fallon T.R."/>
            <person name="Sander Lower S.E."/>
            <person name="Weng J.-K."/>
        </authorList>
    </citation>
    <scope>NUCLEOTIDE SEQUENCE</scope>
    <source>
        <strain evidence="9">TRF0915ILg1</strain>
        <tissue evidence="9">Whole body</tissue>
    </source>
</reference>
<dbReference type="CDD" id="cd17711">
    <property type="entry name" value="BRCT_PAXIP1_rpt3"/>
    <property type="match status" value="1"/>
</dbReference>
<dbReference type="CDD" id="cd17744">
    <property type="entry name" value="BRCT_MDC1_rpt1"/>
    <property type="match status" value="1"/>
</dbReference>
<feature type="compositionally biased region" description="Low complexity" evidence="7">
    <location>
        <begin position="858"/>
        <end position="868"/>
    </location>
</feature>
<comment type="caution">
    <text evidence="9">The sequence shown here is derived from an EMBL/GenBank/DDBJ whole genome shotgun (WGS) entry which is preliminary data.</text>
</comment>
<dbReference type="SMART" id="SM00292">
    <property type="entry name" value="BRCT"/>
    <property type="match status" value="6"/>
</dbReference>
<dbReference type="GO" id="GO:0006974">
    <property type="term" value="P:DNA damage response"/>
    <property type="evidence" value="ECO:0007669"/>
    <property type="project" value="UniProtKB-KW"/>
</dbReference>
<evidence type="ECO:0000313" key="10">
    <source>
        <dbReference type="Proteomes" id="UP000801492"/>
    </source>
</evidence>
<feature type="domain" description="BRCT" evidence="8">
    <location>
        <begin position="1318"/>
        <end position="1389"/>
    </location>
</feature>
<feature type="region of interest" description="Disordered" evidence="7">
    <location>
        <begin position="838"/>
        <end position="869"/>
    </location>
</feature>
<dbReference type="CDD" id="cd17714">
    <property type="entry name" value="BRCT_PAXIP1_rpt1"/>
    <property type="match status" value="1"/>
</dbReference>
<evidence type="ECO:0000256" key="5">
    <source>
        <dbReference type="ARBA" id="ARBA00030146"/>
    </source>
</evidence>
<dbReference type="PANTHER" id="PTHR23196:SF1">
    <property type="entry name" value="PAX-INTERACTING PROTEIN 1"/>
    <property type="match status" value="1"/>
</dbReference>
<dbReference type="OrthoDB" id="342264at2759"/>
<dbReference type="InterPro" id="IPR001357">
    <property type="entry name" value="BRCT_dom"/>
</dbReference>
<dbReference type="CDD" id="cd17710">
    <property type="entry name" value="BRCT_PAXIP1_rpt2"/>
    <property type="match status" value="1"/>
</dbReference>
<feature type="region of interest" description="Disordered" evidence="7">
    <location>
        <begin position="1451"/>
        <end position="1476"/>
    </location>
</feature>
<comment type="subcellular location">
    <subcellularLocation>
        <location evidence="1">Nucleus</location>
    </subcellularLocation>
</comment>
<sequence>MSDLREDLKNLQLSEQIFKNIRFFVSGQIHEKVIELLKCGGAERMNYFSDYVTHLICGTDAEETDISDANDLYEIPAVTSKWVFMCIKLNKLVSTKPYAYDNKKLFSNLVFCFSKISTDRNILWSIITYHGGIVQLNLNRLCTHLVTINTTSAKYNKALNLSGITIITPDWIIESARSRTLVQADLFHPKLIIQPKIIKHESTTAITGFEPEPSEAEEKQLESNIAPDSTQALLDKLKQRMPWNQPSTTTTKDIVPPNVIAPGFTAACLPLPSSVQQNLQQVQQQQRVFTQLQSQPQQFQTQQPNIVSANQIARSVVHHTAQGTLIGQPQPQLSQFNQSPQMQLAQGRLQQQQRATLLSQINQQQINKGPHLGQFTNQIPQRNQMGQITQTTPQVGQIGPGQIAQVNPNQVGQIATAQVGQVTTAQGGQVTPGQVTAGQVGQMTPNQVGPITSGQVGPITTGQVAQITQGQITSGQIGVSSTHLGQIAQSTPQLTQMVGQNQSIIQRTQIGQLGKTPVSIQQLQQQLVNRQLGQTLTQQQQQFVNVSQQQQQQSQQQQPTQQLINQVTQNQTFTAVNQQQLGQNQQQHIGIQQTKMLPNQFGQQNQNNQTQQSETQQQFVNPSSATQQHQFNQNQQFSQAPQQPFPQGNPPQIVQNQFTQNRPQNQFGGQSMINQTLSGVSQQQQLVNQQQQQQQQQQLVNQQQQQQLINQQQQQQIVNQQQQIVGVNQVTQQPQQLATQHIVNQAPIINQQQLINQPSQLINQGQVGNQQLVNTPQQLVNQPQIGNQQLINQSQLVNQAQIINQQHLGNQPVQSNTPQQLINQQQINKPLLLNQAGQQVQNVQPQQNPSPGQPNQPKPLWQQQPQQQLGIRHPAGIIQQQQQQGPRVQWSPNQQQTVMTQRQFIHLDAQTHQQLQQMGPEQRALFIAKLQKQRQVFLQQRQQQLQMQQQQRGTGHVLIRSGPVPQGLNPQQQMQWLQQQAKQQGVMLQQSNVQQPTNVVQSTPTITQNLPHAPGLSPIQQNPPQFADQNQLHLQRQQQFRLQQLQLQREQAQKAAPQALPQPNVIRPIGQPQTAEAVNPTTVVDSNVAQQQLVVNAKTKTALANMLSIRLQSGNTTIGPTPESISEPSAAGTLRLMTAQHNAALNSNNRPQDLLSLPQRRPITGPNGELIRPAPPPSAPATVQPDPPKLQFSPRNNVPVQHRQGPFYGHNPNLKLPPDLFLLGCIFVVVELDRFLEESIPDWQQQIEKHGGEIEKQYCSRVTHVLCETQRHGVVMQALRDYKRCVTLYWLSDVMKRKQVLPPWTALHLPTMYLDTTPASKHLISLTGFVNSERNRVKHMIKYIGATFTSYFSKHNTLLIASKAEGPKVMHAKKWGTPVVNVQWLTDVMLGNFSALNQMEHIKYQQFPNPPVFNFEPSLVPSLMHAWKMPINISQESYERVKRSASPVVLPKKAKKLKTEHTNDENENPSDQTSTSSTHRILFSMFTDTEELKKMVIDLGGSLAKSHTDSTHLVMPYLARSNKLLHCICLGVHILPESWLRDSHAANKFLDHSNYSLDTKEFNSEYKCDFNQTLATRNRNKLFEGKFFYITPSVYPSKSVLTELIRSCSGIVEKNRRTVSQIEATNINSPYSYIILTHANDLHLVYDVLRNKKDKIRTVCNVELIYSAILKQTFEIEPYAVQVCEVRR</sequence>
<dbReference type="EMBL" id="VTPC01004935">
    <property type="protein sequence ID" value="KAF2896557.1"/>
    <property type="molecule type" value="Genomic_DNA"/>
</dbReference>
<keyword evidence="2" id="KW-0227">DNA damage</keyword>
<evidence type="ECO:0000256" key="3">
    <source>
        <dbReference type="ARBA" id="ARBA00023242"/>
    </source>
</evidence>
<gene>
    <name evidence="9" type="ORF">ILUMI_09607</name>
</gene>